<dbReference type="Proteomes" id="UP000326881">
    <property type="component" value="Chromosome"/>
</dbReference>
<reference evidence="2 3" key="1">
    <citation type="submission" date="2019-08" db="EMBL/GenBank/DDBJ databases">
        <title>Prosopis cineraria nodule microbiome.</title>
        <authorList>
            <person name="Ali R."/>
            <person name="Chaluvadi S.R."/>
            <person name="Wang X."/>
        </authorList>
    </citation>
    <scope>NUCLEOTIDE SEQUENCE [LARGE SCALE GENOMIC DNA]</scope>
    <source>
        <strain evidence="2 3">BG7</strain>
    </source>
</reference>
<dbReference type="Gene3D" id="1.40.20.10">
    <property type="entry name" value="CHAD domain"/>
    <property type="match status" value="1"/>
</dbReference>
<dbReference type="EMBL" id="CP043498">
    <property type="protein sequence ID" value="QFY61403.1"/>
    <property type="molecule type" value="Genomic_DNA"/>
</dbReference>
<keyword evidence="3" id="KW-1185">Reference proteome</keyword>
<feature type="domain" description="CHAD" evidence="1">
    <location>
        <begin position="8"/>
        <end position="287"/>
    </location>
</feature>
<protein>
    <submittedName>
        <fullName evidence="2">CHAD domain-containing protein</fullName>
    </submittedName>
</protein>
<proteinExistence type="predicted"/>
<dbReference type="PANTHER" id="PTHR39339">
    <property type="entry name" value="SLR1444 PROTEIN"/>
    <property type="match status" value="1"/>
</dbReference>
<dbReference type="InterPro" id="IPR007899">
    <property type="entry name" value="CHAD_dom"/>
</dbReference>
<evidence type="ECO:0000313" key="3">
    <source>
        <dbReference type="Proteomes" id="UP000326881"/>
    </source>
</evidence>
<name>A0A5Q0C7K8_9HYPH</name>
<dbReference type="InterPro" id="IPR038186">
    <property type="entry name" value="CHAD_dom_sf"/>
</dbReference>
<gene>
    <name evidence="2" type="ORF">FZ934_13925</name>
</gene>
<dbReference type="PANTHER" id="PTHR39339:SF1">
    <property type="entry name" value="CHAD DOMAIN-CONTAINING PROTEIN"/>
    <property type="match status" value="1"/>
</dbReference>
<dbReference type="AlphaFoldDB" id="A0A5Q0C7K8"/>
<dbReference type="PROSITE" id="PS51708">
    <property type="entry name" value="CHAD"/>
    <property type="match status" value="1"/>
</dbReference>
<evidence type="ECO:0000259" key="1">
    <source>
        <dbReference type="PROSITE" id="PS51708"/>
    </source>
</evidence>
<organism evidence="2 3">
    <name type="scientific">Rhizobium grahamii</name>
    <dbReference type="NCBI Taxonomy" id="1120045"/>
    <lineage>
        <taxon>Bacteria</taxon>
        <taxon>Pseudomonadati</taxon>
        <taxon>Pseudomonadota</taxon>
        <taxon>Alphaproteobacteria</taxon>
        <taxon>Hyphomicrobiales</taxon>
        <taxon>Rhizobiaceae</taxon>
        <taxon>Rhizobium/Agrobacterium group</taxon>
        <taxon>Rhizobium</taxon>
    </lineage>
</organism>
<dbReference type="RefSeq" id="WP_153271534.1">
    <property type="nucleotide sequence ID" value="NZ_CP043498.1"/>
</dbReference>
<dbReference type="OrthoDB" id="9810907at2"/>
<accession>A0A5Q0C7K8</accession>
<evidence type="ECO:0000313" key="2">
    <source>
        <dbReference type="EMBL" id="QFY61403.1"/>
    </source>
</evidence>
<dbReference type="KEGG" id="rgr:FZ934_13925"/>
<dbReference type="Pfam" id="PF05235">
    <property type="entry name" value="CHAD"/>
    <property type="match status" value="1"/>
</dbReference>
<dbReference type="SMART" id="SM00880">
    <property type="entry name" value="CHAD"/>
    <property type="match status" value="1"/>
</dbReference>
<sequence>MPFRIRPDRGFTAEFRRSVNGQLRHAIHSLEEKPDGLHEAIHAFRKNLKRLRSLYRLVADEIPQFREQENQRLRDIGKSLSAIRDATALIETARHLHDRARDKDEAKAVGRVIAALTARRDKMAKAESDMAPRLTGALEQLRQATQAVEDVHFNGGPRRHGRLLAKGWRKTAAKAREAMAHCQTDHSAEAFHDLRKRAQDYRAYHMLLKPLWPAAMKAKYELTSSLIDLLGEIHDLDVLCELVEAEPKHFPNADDLAHLLDAIIFRQQEARTAALERAEDVFADNPDDEANRIELLWQAQSR</sequence>